<evidence type="ECO:0000313" key="3">
    <source>
        <dbReference type="Proteomes" id="UP000176244"/>
    </source>
</evidence>
<organism evidence="1 3">
    <name type="scientific">Acetobacterium wieringae</name>
    <dbReference type="NCBI Taxonomy" id="52694"/>
    <lineage>
        <taxon>Bacteria</taxon>
        <taxon>Bacillati</taxon>
        <taxon>Bacillota</taxon>
        <taxon>Clostridia</taxon>
        <taxon>Eubacteriales</taxon>
        <taxon>Eubacteriaceae</taxon>
        <taxon>Acetobacterium</taxon>
    </lineage>
</organism>
<dbReference type="EMBL" id="LKEU01000033">
    <property type="protein sequence ID" value="OFV70180.1"/>
    <property type="molecule type" value="Genomic_DNA"/>
</dbReference>
<dbReference type="Proteomes" id="UP000176244">
    <property type="component" value="Unassembled WGS sequence"/>
</dbReference>
<protein>
    <submittedName>
        <fullName evidence="1">Uncharacterized protein</fullName>
    </submittedName>
</protein>
<reference evidence="2" key="2">
    <citation type="submission" date="2021-11" db="EMBL/GenBank/DDBJ databases">
        <title>Isoprene-degrading acetogen.</title>
        <authorList>
            <person name="Yang Y."/>
            <person name="Jin H."/>
            <person name="Yan J."/>
        </authorList>
    </citation>
    <scope>NUCLEOTIDE SEQUENCE</scope>
    <source>
        <strain evidence="2">Berkeley</strain>
    </source>
</reference>
<gene>
    <name evidence="1" type="ORF">ACWI_23850</name>
    <name evidence="2" type="ORF">LNN31_00975</name>
</gene>
<proteinExistence type="predicted"/>
<dbReference type="EMBL" id="CP087994">
    <property type="protein sequence ID" value="UYO63051.1"/>
    <property type="molecule type" value="Genomic_DNA"/>
</dbReference>
<dbReference type="RefSeq" id="WP_070371663.1">
    <property type="nucleotide sequence ID" value="NZ_CABIIK010000001.1"/>
</dbReference>
<evidence type="ECO:0000313" key="2">
    <source>
        <dbReference type="EMBL" id="UYO63051.1"/>
    </source>
</evidence>
<keyword evidence="4" id="KW-1185">Reference proteome</keyword>
<accession>A0A1F2PFR0</accession>
<dbReference type="OrthoDB" id="1779214at2"/>
<dbReference type="Proteomes" id="UP001163550">
    <property type="component" value="Chromosome"/>
</dbReference>
<evidence type="ECO:0000313" key="4">
    <source>
        <dbReference type="Proteomes" id="UP001163550"/>
    </source>
</evidence>
<reference evidence="1 3" key="1">
    <citation type="submission" date="2015-09" db="EMBL/GenBank/DDBJ databases">
        <title>Genome sequence of Acetobacterium wieringae DSM 1911.</title>
        <authorList>
            <person name="Poehlein A."/>
            <person name="Bengelsdorf F.R."/>
            <person name="Schiel-Bengelsdorf B."/>
            <person name="Duerre P."/>
            <person name="Daniel R."/>
        </authorList>
    </citation>
    <scope>NUCLEOTIDE SEQUENCE [LARGE SCALE GENOMIC DNA]</scope>
    <source>
        <strain evidence="1 3">DSM 1911</strain>
    </source>
</reference>
<evidence type="ECO:0000313" key="1">
    <source>
        <dbReference type="EMBL" id="OFV70180.1"/>
    </source>
</evidence>
<sequence>MSIEFKMDEEKHIKVLDALLGDPDLMMALNAAEDFEAGYRLVAERVPGLSLEEFAGSMEMMRQIVLAQMEKGPVQ</sequence>
<dbReference type="AlphaFoldDB" id="A0A1F2PFR0"/>
<name>A0A1F2PFR0_9FIRM</name>